<evidence type="ECO:0000313" key="2">
    <source>
        <dbReference type="Proteomes" id="UP000184536"/>
    </source>
</evidence>
<dbReference type="RefSeq" id="WP_110939853.1">
    <property type="nucleotide sequence ID" value="NZ_FQZV01000006.1"/>
</dbReference>
<keyword evidence="2" id="KW-1185">Reference proteome</keyword>
<dbReference type="OrthoDB" id="1935216at2"/>
<organism evidence="1 2">
    <name type="scientific">Geosporobacter subterraneus DSM 17957</name>
    <dbReference type="NCBI Taxonomy" id="1121919"/>
    <lineage>
        <taxon>Bacteria</taxon>
        <taxon>Bacillati</taxon>
        <taxon>Bacillota</taxon>
        <taxon>Clostridia</taxon>
        <taxon>Peptostreptococcales</taxon>
        <taxon>Thermotaleaceae</taxon>
        <taxon>Geosporobacter</taxon>
    </lineage>
</organism>
<sequence length="96" mass="11327">MDQLLTQKDLSERWQVDIKTIERWRKEGIITPCKGIPSIRFSPQYIAELEGVKLERFSPLERRRLETENQELARQNEELKRIISDVLSVTAKAVNF</sequence>
<proteinExistence type="predicted"/>
<evidence type="ECO:0008006" key="3">
    <source>
        <dbReference type="Google" id="ProtNLM"/>
    </source>
</evidence>
<dbReference type="SUPFAM" id="SSF46955">
    <property type="entry name" value="Putative DNA-binding domain"/>
    <property type="match status" value="1"/>
</dbReference>
<dbReference type="EMBL" id="FQZV01000006">
    <property type="protein sequence ID" value="SHI76422.1"/>
    <property type="molecule type" value="Genomic_DNA"/>
</dbReference>
<dbReference type="InterPro" id="IPR009061">
    <property type="entry name" value="DNA-bd_dom_put_sf"/>
</dbReference>
<evidence type="ECO:0000313" key="1">
    <source>
        <dbReference type="EMBL" id="SHI76422.1"/>
    </source>
</evidence>
<dbReference type="Proteomes" id="UP000184536">
    <property type="component" value="Unassembled WGS sequence"/>
</dbReference>
<name>A0A1M6DT88_9FIRM</name>
<dbReference type="AlphaFoldDB" id="A0A1M6DT88"/>
<gene>
    <name evidence="1" type="ORF">SAMN02745975_00565</name>
</gene>
<protein>
    <recommendedName>
        <fullName evidence="3">Histidine kinase</fullName>
    </recommendedName>
</protein>
<accession>A0A1M6DT88</accession>
<dbReference type="STRING" id="1121919.SAMN02745975_00565"/>
<reference evidence="2" key="1">
    <citation type="submission" date="2016-11" db="EMBL/GenBank/DDBJ databases">
        <authorList>
            <person name="Varghese N."/>
            <person name="Submissions S."/>
        </authorList>
    </citation>
    <scope>NUCLEOTIDE SEQUENCE [LARGE SCALE GENOMIC DNA]</scope>
    <source>
        <strain evidence="2">DSM 17957</strain>
    </source>
</reference>